<sequence length="306" mass="33280">MVAVGFFSEVDDPEDWHRALRAALPEAEFRVAPELGDPAEIEAALVWKPPADFFAPMRRLKLVVNLGAGVDSLVGRDDLPPVPIARLNDPGMVQLMTSYVVFAVTRYARDIHHFERAQRRGVWEYRHPRALDRIKVGVLGLGELGGPAAAALAGMGYSVTGWSRSPKHIPGVRWEGSLDAVLAESEILVALVPLTPETRGLIGARELGLLPRGAKLVNACRGPVVDEAALLVALSDGTLEAATLDVFNQEPLPEGHPLWRMENVLITPHLASITVPESAARDVAESIRRVLRGEKPLHRVDPGRGY</sequence>
<dbReference type="PANTHER" id="PTHR43333:SF1">
    <property type="entry name" value="D-ISOMER SPECIFIC 2-HYDROXYACID DEHYDROGENASE NAD-BINDING DOMAIN-CONTAINING PROTEIN"/>
    <property type="match status" value="1"/>
</dbReference>
<accession>A0ABT1D6X7</accession>
<evidence type="ECO:0000313" key="5">
    <source>
        <dbReference type="Proteomes" id="UP001523392"/>
    </source>
</evidence>
<dbReference type="PANTHER" id="PTHR43333">
    <property type="entry name" value="2-HACID_DH_C DOMAIN-CONTAINING PROTEIN"/>
    <property type="match status" value="1"/>
</dbReference>
<feature type="domain" description="D-isomer specific 2-hydroxyacid dehydrogenase NAD-binding" evidence="3">
    <location>
        <begin position="104"/>
        <end position="271"/>
    </location>
</feature>
<reference evidence="4 5" key="1">
    <citation type="submission" date="2021-12" db="EMBL/GenBank/DDBJ databases">
        <title>Siccirubricoccus leaddurans sp. nov., a high concentration Zn2+ tolerance bacterium.</title>
        <authorList>
            <person name="Cao Y."/>
        </authorList>
    </citation>
    <scope>NUCLEOTIDE SEQUENCE [LARGE SCALE GENOMIC DNA]</scope>
    <source>
        <strain evidence="4 5">KC 17139</strain>
    </source>
</reference>
<dbReference type="SUPFAM" id="SSF52283">
    <property type="entry name" value="Formate/glycerate dehydrogenase catalytic domain-like"/>
    <property type="match status" value="1"/>
</dbReference>
<organism evidence="4 5">
    <name type="scientific">Siccirubricoccus soli</name>
    <dbReference type="NCBI Taxonomy" id="2899147"/>
    <lineage>
        <taxon>Bacteria</taxon>
        <taxon>Pseudomonadati</taxon>
        <taxon>Pseudomonadota</taxon>
        <taxon>Alphaproteobacteria</taxon>
        <taxon>Acetobacterales</taxon>
        <taxon>Roseomonadaceae</taxon>
        <taxon>Siccirubricoccus</taxon>
    </lineage>
</organism>
<protein>
    <submittedName>
        <fullName evidence="4">Glyoxylate/hydroxypyruvate reductase A</fullName>
    </submittedName>
</protein>
<dbReference type="Proteomes" id="UP001523392">
    <property type="component" value="Unassembled WGS sequence"/>
</dbReference>
<comment type="caution">
    <text evidence="4">The sequence shown here is derived from an EMBL/GenBank/DDBJ whole genome shotgun (WGS) entry which is preliminary data.</text>
</comment>
<name>A0ABT1D6X7_9PROT</name>
<keyword evidence="2" id="KW-0520">NAD</keyword>
<evidence type="ECO:0000256" key="1">
    <source>
        <dbReference type="ARBA" id="ARBA00023002"/>
    </source>
</evidence>
<dbReference type="Pfam" id="PF02826">
    <property type="entry name" value="2-Hacid_dh_C"/>
    <property type="match status" value="1"/>
</dbReference>
<dbReference type="InterPro" id="IPR006140">
    <property type="entry name" value="D-isomer_DH_NAD-bd"/>
</dbReference>
<gene>
    <name evidence="4" type="ORF">JYK14_12755</name>
</gene>
<proteinExistence type="predicted"/>
<dbReference type="CDD" id="cd12164">
    <property type="entry name" value="GDH_like_2"/>
    <property type="match status" value="1"/>
</dbReference>
<dbReference type="RefSeq" id="WP_252953653.1">
    <property type="nucleotide sequence ID" value="NZ_JAFIRR010000076.1"/>
</dbReference>
<keyword evidence="1" id="KW-0560">Oxidoreductase</keyword>
<dbReference type="EMBL" id="JAFIRR010000076">
    <property type="protein sequence ID" value="MCO6417025.1"/>
    <property type="molecule type" value="Genomic_DNA"/>
</dbReference>
<dbReference type="SUPFAM" id="SSF51735">
    <property type="entry name" value="NAD(P)-binding Rossmann-fold domains"/>
    <property type="match status" value="1"/>
</dbReference>
<evidence type="ECO:0000313" key="4">
    <source>
        <dbReference type="EMBL" id="MCO6417025.1"/>
    </source>
</evidence>
<dbReference type="InterPro" id="IPR036291">
    <property type="entry name" value="NAD(P)-bd_dom_sf"/>
</dbReference>
<keyword evidence="5" id="KW-1185">Reference proteome</keyword>
<evidence type="ECO:0000256" key="2">
    <source>
        <dbReference type="ARBA" id="ARBA00023027"/>
    </source>
</evidence>
<evidence type="ECO:0000259" key="3">
    <source>
        <dbReference type="Pfam" id="PF02826"/>
    </source>
</evidence>
<dbReference type="Gene3D" id="3.40.50.720">
    <property type="entry name" value="NAD(P)-binding Rossmann-like Domain"/>
    <property type="match status" value="2"/>
</dbReference>